<dbReference type="AlphaFoldDB" id="A0A0G4G5W4"/>
<accession>A0A0G4G5W4</accession>
<gene>
    <name evidence="2" type="ORF">Cvel_20368</name>
</gene>
<dbReference type="VEuPathDB" id="CryptoDB:Cvel_20368"/>
<evidence type="ECO:0000256" key="1">
    <source>
        <dbReference type="SAM" id="MobiDB-lite"/>
    </source>
</evidence>
<organism evidence="2">
    <name type="scientific">Chromera velia CCMP2878</name>
    <dbReference type="NCBI Taxonomy" id="1169474"/>
    <lineage>
        <taxon>Eukaryota</taxon>
        <taxon>Sar</taxon>
        <taxon>Alveolata</taxon>
        <taxon>Colpodellida</taxon>
        <taxon>Chromeraceae</taxon>
        <taxon>Chromera</taxon>
    </lineage>
</organism>
<protein>
    <submittedName>
        <fullName evidence="2">Uncharacterized protein</fullName>
    </submittedName>
</protein>
<evidence type="ECO:0000313" key="2">
    <source>
        <dbReference type="EMBL" id="CEM23787.1"/>
    </source>
</evidence>
<proteinExistence type="predicted"/>
<reference evidence="2" key="1">
    <citation type="submission" date="2014-11" db="EMBL/GenBank/DDBJ databases">
        <authorList>
            <person name="Otto D Thomas"/>
            <person name="Naeem Raeece"/>
        </authorList>
    </citation>
    <scope>NUCLEOTIDE SEQUENCE</scope>
</reference>
<sequence>MSPKPKSATAKKKAAAAAKEAAEKAAKEQEQKALKNAENRQDRAAKDIQDLQARLKKAQARAEKAKQDVQAFGQGVAEEPVVPLMATDGSAQQQPLQGAAAVPAGHSALPLLGEGSPEPVKPHARGAAAAGMHPPTAKKTHFALQLGEGEENRVVIPKGITPEASYSLVQALGRQQGVEVGQSDDCQLVSSPNIRDHPPYPAVLSEPLQTRCFFQLCYRPAQQQHRHCARPPQK</sequence>
<feature type="compositionally biased region" description="Basic and acidic residues" evidence="1">
    <location>
        <begin position="20"/>
        <end position="49"/>
    </location>
</feature>
<feature type="region of interest" description="Disordered" evidence="1">
    <location>
        <begin position="1"/>
        <end position="53"/>
    </location>
</feature>
<dbReference type="EMBL" id="CDMZ01000907">
    <property type="protein sequence ID" value="CEM23787.1"/>
    <property type="molecule type" value="Genomic_DNA"/>
</dbReference>
<name>A0A0G4G5W4_9ALVE</name>